<feature type="region of interest" description="Disordered" evidence="1">
    <location>
        <begin position="1"/>
        <end position="25"/>
    </location>
</feature>
<evidence type="ECO:0000313" key="2">
    <source>
        <dbReference type="EMBL" id="EJX00289.1"/>
    </source>
</evidence>
<accession>J9G0C6</accession>
<name>J9G0C6_9ZZZZ</name>
<reference evidence="2" key="1">
    <citation type="journal article" date="2012" name="PLoS ONE">
        <title>Gene sets for utilization of primary and secondary nutrition supplies in the distal gut of endangered iberian lynx.</title>
        <authorList>
            <person name="Alcaide M."/>
            <person name="Messina E."/>
            <person name="Richter M."/>
            <person name="Bargiela R."/>
            <person name="Peplies J."/>
            <person name="Huws S.A."/>
            <person name="Newbold C.J."/>
            <person name="Golyshin P.N."/>
            <person name="Simon M.A."/>
            <person name="Lopez G."/>
            <person name="Yakimov M.M."/>
            <person name="Ferrer M."/>
        </authorList>
    </citation>
    <scope>NUCLEOTIDE SEQUENCE</scope>
</reference>
<comment type="caution">
    <text evidence="2">The sequence shown here is derived from an EMBL/GenBank/DDBJ whole genome shotgun (WGS) entry which is preliminary data.</text>
</comment>
<proteinExistence type="predicted"/>
<feature type="non-terminal residue" evidence="2">
    <location>
        <position position="1"/>
    </location>
</feature>
<dbReference type="EMBL" id="AMCI01003440">
    <property type="protein sequence ID" value="EJX00289.1"/>
    <property type="molecule type" value="Genomic_DNA"/>
</dbReference>
<evidence type="ECO:0000256" key="1">
    <source>
        <dbReference type="SAM" id="MobiDB-lite"/>
    </source>
</evidence>
<organism evidence="2">
    <name type="scientific">gut metagenome</name>
    <dbReference type="NCBI Taxonomy" id="749906"/>
    <lineage>
        <taxon>unclassified sequences</taxon>
        <taxon>metagenomes</taxon>
        <taxon>organismal metagenomes</taxon>
    </lineage>
</organism>
<gene>
    <name evidence="2" type="ORF">EVA_11605</name>
</gene>
<protein>
    <submittedName>
        <fullName evidence="2">Uncharacterized protein</fullName>
    </submittedName>
</protein>
<sequence>DNQPQPQQSQQKQPQPQQPADPQTEQFLNLARQAERRTLEKLKGQQPRQRSLDKNW</sequence>
<dbReference type="AlphaFoldDB" id="J9G0C6"/>